<accession>A0ABR3Y5K5</accession>
<keyword evidence="2" id="KW-1185">Reference proteome</keyword>
<organism evidence="1 2">
    <name type="scientific">Phialemonium thermophilum</name>
    <dbReference type="NCBI Taxonomy" id="223376"/>
    <lineage>
        <taxon>Eukaryota</taxon>
        <taxon>Fungi</taxon>
        <taxon>Dikarya</taxon>
        <taxon>Ascomycota</taxon>
        <taxon>Pezizomycotina</taxon>
        <taxon>Sordariomycetes</taxon>
        <taxon>Sordariomycetidae</taxon>
        <taxon>Cephalothecales</taxon>
        <taxon>Cephalothecaceae</taxon>
        <taxon>Phialemonium</taxon>
    </lineage>
</organism>
<proteinExistence type="predicted"/>
<sequence length="71" mass="7779">MCSAVLYQASPTSLVNYLDCAAESLCKPSLVGERMPGKNTSYGEGGVEDKDDLTMGHVSKLLCNRKRQQPW</sequence>
<comment type="caution">
    <text evidence="1">The sequence shown here is derived from an EMBL/GenBank/DDBJ whole genome shotgun (WGS) entry which is preliminary data.</text>
</comment>
<dbReference type="EMBL" id="JAZHXJ010000009">
    <property type="protein sequence ID" value="KAL1883093.1"/>
    <property type="molecule type" value="Genomic_DNA"/>
</dbReference>
<protein>
    <submittedName>
        <fullName evidence="1">Uncharacterized protein</fullName>
    </submittedName>
</protein>
<dbReference type="Proteomes" id="UP001586593">
    <property type="component" value="Unassembled WGS sequence"/>
</dbReference>
<reference evidence="1 2" key="1">
    <citation type="journal article" date="2024" name="Commun. Biol.">
        <title>Comparative genomic analysis of thermophilic fungi reveals convergent evolutionary adaptations and gene losses.</title>
        <authorList>
            <person name="Steindorff A.S."/>
            <person name="Aguilar-Pontes M.V."/>
            <person name="Robinson A.J."/>
            <person name="Andreopoulos B."/>
            <person name="LaButti K."/>
            <person name="Kuo A."/>
            <person name="Mondo S."/>
            <person name="Riley R."/>
            <person name="Otillar R."/>
            <person name="Haridas S."/>
            <person name="Lipzen A."/>
            <person name="Grimwood J."/>
            <person name="Schmutz J."/>
            <person name="Clum A."/>
            <person name="Reid I.D."/>
            <person name="Moisan M.C."/>
            <person name="Butler G."/>
            <person name="Nguyen T.T.M."/>
            <person name="Dewar K."/>
            <person name="Conant G."/>
            <person name="Drula E."/>
            <person name="Henrissat B."/>
            <person name="Hansel C."/>
            <person name="Singer S."/>
            <person name="Hutchinson M.I."/>
            <person name="de Vries R.P."/>
            <person name="Natvig D.O."/>
            <person name="Powell A.J."/>
            <person name="Tsang A."/>
            <person name="Grigoriev I.V."/>
        </authorList>
    </citation>
    <scope>NUCLEOTIDE SEQUENCE [LARGE SCALE GENOMIC DNA]</scope>
    <source>
        <strain evidence="1 2">ATCC 24622</strain>
    </source>
</reference>
<name>A0ABR3Y5K5_9PEZI</name>
<evidence type="ECO:0000313" key="2">
    <source>
        <dbReference type="Proteomes" id="UP001586593"/>
    </source>
</evidence>
<evidence type="ECO:0000313" key="1">
    <source>
        <dbReference type="EMBL" id="KAL1883093.1"/>
    </source>
</evidence>
<gene>
    <name evidence="1" type="ORF">VTK73DRAFT_10019</name>
</gene>